<dbReference type="AlphaFoldDB" id="A0A195C5J6"/>
<protein>
    <submittedName>
        <fullName evidence="1">Uncharacterized protein</fullName>
    </submittedName>
</protein>
<dbReference type="PANTHER" id="PTHR47160:SF10">
    <property type="entry name" value="MULE TRANSPOSASE DOMAIN-CONTAINING PROTEIN"/>
    <property type="match status" value="1"/>
</dbReference>
<evidence type="ECO:0000313" key="2">
    <source>
        <dbReference type="Proteomes" id="UP000078542"/>
    </source>
</evidence>
<organism evidence="1 2">
    <name type="scientific">Cyphomyrmex costatus</name>
    <dbReference type="NCBI Taxonomy" id="456900"/>
    <lineage>
        <taxon>Eukaryota</taxon>
        <taxon>Metazoa</taxon>
        <taxon>Ecdysozoa</taxon>
        <taxon>Arthropoda</taxon>
        <taxon>Hexapoda</taxon>
        <taxon>Insecta</taxon>
        <taxon>Pterygota</taxon>
        <taxon>Neoptera</taxon>
        <taxon>Endopterygota</taxon>
        <taxon>Hymenoptera</taxon>
        <taxon>Apocrita</taxon>
        <taxon>Aculeata</taxon>
        <taxon>Formicoidea</taxon>
        <taxon>Formicidae</taxon>
        <taxon>Myrmicinae</taxon>
        <taxon>Cyphomyrmex</taxon>
    </lineage>
</organism>
<proteinExistence type="predicted"/>
<accession>A0A195C5J6</accession>
<evidence type="ECO:0000313" key="1">
    <source>
        <dbReference type="EMBL" id="KYM96124.1"/>
    </source>
</evidence>
<name>A0A195C5J6_9HYME</name>
<dbReference type="EMBL" id="KQ978231">
    <property type="protein sequence ID" value="KYM96124.1"/>
    <property type="molecule type" value="Genomic_DNA"/>
</dbReference>
<dbReference type="Gene3D" id="2.20.25.240">
    <property type="match status" value="1"/>
</dbReference>
<dbReference type="PANTHER" id="PTHR47160">
    <property type="entry name" value="PUTATIVE-RELATED"/>
    <property type="match status" value="1"/>
</dbReference>
<sequence>MEVIPGKRRNSFIYVYEGFTYNIDKRYIHVYRCAKRRSLLCRGMLMVQNGKFILGNRHNHPNEPHVIDIFNLKKEMVQMSKETTATSKEIFDTISRKNQTAAANLSYNTIKTLLLREKVKMRPPLPSNFCDLNNLLQEYEFTRPVYKGCIISEDNKYSYIFTTDKLLKLLEKSSEIYVNGTFSAVPRMPKFTKLFSIHVRYMEKGIAVLLILCEAITECVYNSIWKEVIKLVPKLQNNLRFIIMDYEKTSMNVLHKQFPQAFLYGYWFHYCQAVLKKWIQLGLSVPHKIVSIAMALVLAPPEMFSQGLSLMQTIANKESYIYPNMLLFMTYMRKTWFLILEKICVYHCPNRTNNFVESFYNIVGQKMQSNAVHPNLWIFLSTYNIIFYKYNKVL</sequence>
<keyword evidence="2" id="KW-1185">Reference proteome</keyword>
<dbReference type="STRING" id="456900.A0A195C5J6"/>
<dbReference type="Proteomes" id="UP000078542">
    <property type="component" value="Unassembled WGS sequence"/>
</dbReference>
<reference evidence="1 2" key="1">
    <citation type="submission" date="2016-03" db="EMBL/GenBank/DDBJ databases">
        <title>Cyphomyrmex costatus WGS genome.</title>
        <authorList>
            <person name="Nygaard S."/>
            <person name="Hu H."/>
            <person name="Boomsma J."/>
            <person name="Zhang G."/>
        </authorList>
    </citation>
    <scope>NUCLEOTIDE SEQUENCE [LARGE SCALE GENOMIC DNA]</scope>
    <source>
        <strain evidence="1">MS0001</strain>
        <tissue evidence="1">Whole body</tissue>
    </source>
</reference>
<gene>
    <name evidence="1" type="ORF">ALC62_13175</name>
</gene>